<gene>
    <name evidence="2" type="ORF">TBRA_LOCUS1799</name>
</gene>
<evidence type="ECO:0000313" key="3">
    <source>
        <dbReference type="Proteomes" id="UP000479190"/>
    </source>
</evidence>
<protein>
    <submittedName>
        <fullName evidence="2">Uncharacterized protein</fullName>
    </submittedName>
</protein>
<organism evidence="2 3">
    <name type="scientific">Trichogramma brassicae</name>
    <dbReference type="NCBI Taxonomy" id="86971"/>
    <lineage>
        <taxon>Eukaryota</taxon>
        <taxon>Metazoa</taxon>
        <taxon>Ecdysozoa</taxon>
        <taxon>Arthropoda</taxon>
        <taxon>Hexapoda</taxon>
        <taxon>Insecta</taxon>
        <taxon>Pterygota</taxon>
        <taxon>Neoptera</taxon>
        <taxon>Endopterygota</taxon>
        <taxon>Hymenoptera</taxon>
        <taxon>Apocrita</taxon>
        <taxon>Proctotrupomorpha</taxon>
        <taxon>Chalcidoidea</taxon>
        <taxon>Trichogrammatidae</taxon>
        <taxon>Trichogramma</taxon>
    </lineage>
</organism>
<dbReference type="EMBL" id="CADCXV010000347">
    <property type="protein sequence ID" value="CAB0029773.1"/>
    <property type="molecule type" value="Genomic_DNA"/>
</dbReference>
<feature type="region of interest" description="Disordered" evidence="1">
    <location>
        <begin position="1"/>
        <end position="27"/>
    </location>
</feature>
<name>A0A6H5I460_9HYME</name>
<dbReference type="Proteomes" id="UP000479190">
    <property type="component" value="Unassembled WGS sequence"/>
</dbReference>
<proteinExistence type="predicted"/>
<evidence type="ECO:0000256" key="1">
    <source>
        <dbReference type="SAM" id="MobiDB-lite"/>
    </source>
</evidence>
<keyword evidence="3" id="KW-1185">Reference proteome</keyword>
<evidence type="ECO:0000313" key="2">
    <source>
        <dbReference type="EMBL" id="CAB0029773.1"/>
    </source>
</evidence>
<accession>A0A6H5I460</accession>
<reference evidence="2 3" key="1">
    <citation type="submission" date="2020-02" db="EMBL/GenBank/DDBJ databases">
        <authorList>
            <person name="Ferguson B K."/>
        </authorList>
    </citation>
    <scope>NUCLEOTIDE SEQUENCE [LARGE SCALE GENOMIC DNA]</scope>
</reference>
<sequence>MPAPRSLEESASPQARAPEISDLGRPPVHRFTTRRGFALDIEASHALVMMDMRLDAISSAVPGATDALDMAAEKRPASSVRAFHSRLWRIEGLVEVPVSSISKKMA</sequence>
<dbReference type="AlphaFoldDB" id="A0A6H5I460"/>